<proteinExistence type="inferred from homology"/>
<dbReference type="InterPro" id="IPR005320">
    <property type="entry name" value="Peptidase_S51"/>
</dbReference>
<dbReference type="PANTHER" id="PTHR20842">
    <property type="entry name" value="PROTEASE S51 ALPHA-ASPARTYL DIPEPTIDASE"/>
    <property type="match status" value="1"/>
</dbReference>
<dbReference type="SUPFAM" id="SSF52317">
    <property type="entry name" value="Class I glutamine amidotransferase-like"/>
    <property type="match status" value="1"/>
</dbReference>
<evidence type="ECO:0000256" key="4">
    <source>
        <dbReference type="ARBA" id="ARBA00022825"/>
    </source>
</evidence>
<organism evidence="5 6">
    <name type="scientific">Pseudomonas silesiensis</name>
    <dbReference type="NCBI Taxonomy" id="1853130"/>
    <lineage>
        <taxon>Bacteria</taxon>
        <taxon>Pseudomonadati</taxon>
        <taxon>Pseudomonadota</taxon>
        <taxon>Gammaproteobacteria</taxon>
        <taxon>Pseudomonadales</taxon>
        <taxon>Pseudomonadaceae</taxon>
        <taxon>Pseudomonas</taxon>
    </lineage>
</organism>
<dbReference type="CDD" id="cd03146">
    <property type="entry name" value="GAT1_Peptidase_E"/>
    <property type="match status" value="1"/>
</dbReference>
<name>A0A191YT98_9PSED</name>
<dbReference type="InterPro" id="IPR029062">
    <property type="entry name" value="Class_I_gatase-like"/>
</dbReference>
<dbReference type="Proteomes" id="UP000078354">
    <property type="component" value="Chromosome"/>
</dbReference>
<dbReference type="GO" id="GO:0006508">
    <property type="term" value="P:proteolysis"/>
    <property type="evidence" value="ECO:0007669"/>
    <property type="project" value="UniProtKB-KW"/>
</dbReference>
<dbReference type="KEGG" id="psil:PMA3_12715"/>
<keyword evidence="4" id="KW-0720">Serine protease</keyword>
<keyword evidence="3" id="KW-0378">Hydrolase</keyword>
<dbReference type="PANTHER" id="PTHR20842:SF0">
    <property type="entry name" value="ALPHA-ASPARTYL DIPEPTIDASE"/>
    <property type="match status" value="1"/>
</dbReference>
<keyword evidence="2" id="KW-0645">Protease</keyword>
<comment type="similarity">
    <text evidence="1">Belongs to the peptidase S51 family.</text>
</comment>
<accession>A0A191YT98</accession>
<protein>
    <submittedName>
        <fullName evidence="5">Peptidase E</fullName>
    </submittedName>
</protein>
<evidence type="ECO:0000256" key="1">
    <source>
        <dbReference type="ARBA" id="ARBA00006534"/>
    </source>
</evidence>
<dbReference type="AlphaFoldDB" id="A0A191YT98"/>
<dbReference type="Pfam" id="PF03575">
    <property type="entry name" value="Peptidase_S51"/>
    <property type="match status" value="1"/>
</dbReference>
<evidence type="ECO:0000256" key="2">
    <source>
        <dbReference type="ARBA" id="ARBA00022670"/>
    </source>
</evidence>
<dbReference type="GO" id="GO:0008236">
    <property type="term" value="F:serine-type peptidase activity"/>
    <property type="evidence" value="ECO:0007669"/>
    <property type="project" value="UniProtKB-KW"/>
</dbReference>
<sequence>MSMTKTNKNIVVIGGESTEDMKCMTPIDEYIRSLTDKAHPTILYISTANGDDPLKVSDFIGKYESAGCVVTQLTFFTPPFPRSEHISSLIDQAEIIYIAGGNTRAMLAIWREFGVINLLKEAWAKGKILCGVSAGAICWFDYGHSDSGGAFALISGMGLISGALCPHFSSEAEREASFIEFIRLKGIQPAYAVDDNIALHFKNGKYHKSIRNNASCNGYAISMVSPHVKAL</sequence>
<evidence type="ECO:0000313" key="6">
    <source>
        <dbReference type="Proteomes" id="UP000078354"/>
    </source>
</evidence>
<dbReference type="EMBL" id="CP014870">
    <property type="protein sequence ID" value="ANJ55956.1"/>
    <property type="molecule type" value="Genomic_DNA"/>
</dbReference>
<gene>
    <name evidence="5" type="ORF">PMA3_12715</name>
</gene>
<evidence type="ECO:0000313" key="5">
    <source>
        <dbReference type="EMBL" id="ANJ55956.1"/>
    </source>
</evidence>
<reference evidence="5 6" key="1">
    <citation type="journal article" date="2018" name="Syst. Appl. Microbiol.">
        <title>Pseudomonas silesiensis sp. nov. strain A3T isolated from a biological pesticide sewage treatment plant and analysis of the complete genome sequence.</title>
        <authorList>
            <person name="Kaminski M.A."/>
            <person name="Furmanczyk E.M."/>
            <person name="Sobczak A."/>
            <person name="Dziembowski A."/>
            <person name="Lipinski L."/>
        </authorList>
    </citation>
    <scope>NUCLEOTIDE SEQUENCE [LARGE SCALE GENOMIC DNA]</scope>
    <source>
        <strain evidence="5 6">A3</strain>
    </source>
</reference>
<dbReference type="Gene3D" id="3.40.50.880">
    <property type="match status" value="1"/>
</dbReference>
<evidence type="ECO:0000256" key="3">
    <source>
        <dbReference type="ARBA" id="ARBA00022801"/>
    </source>
</evidence>
<keyword evidence="6" id="KW-1185">Reference proteome</keyword>